<feature type="transmembrane region" description="Helical" evidence="9">
    <location>
        <begin position="21"/>
        <end position="42"/>
    </location>
</feature>
<keyword evidence="7 9" id="KW-0472">Membrane</keyword>
<name>A0A7G9S0U6_9FIRM</name>
<reference evidence="10 11" key="1">
    <citation type="submission" date="2020-08" db="EMBL/GenBank/DDBJ databases">
        <title>Genome sequence of Erysipelothrix inopinata DSM 15511T.</title>
        <authorList>
            <person name="Hyun D.-W."/>
            <person name="Bae J.-W."/>
        </authorList>
    </citation>
    <scope>NUCLEOTIDE SEQUENCE [LARGE SCALE GENOMIC DNA]</scope>
    <source>
        <strain evidence="10 11">DSM 15511</strain>
    </source>
</reference>
<dbReference type="RefSeq" id="WP_187534671.1">
    <property type="nucleotide sequence ID" value="NZ_CBCSHU010000013.1"/>
</dbReference>
<dbReference type="Proteomes" id="UP000515928">
    <property type="component" value="Chromosome"/>
</dbReference>
<keyword evidence="2" id="KW-0813">Transport</keyword>
<evidence type="ECO:0000256" key="5">
    <source>
        <dbReference type="ARBA" id="ARBA00022692"/>
    </source>
</evidence>
<proteinExistence type="inferred from homology"/>
<evidence type="ECO:0000256" key="4">
    <source>
        <dbReference type="ARBA" id="ARBA00022519"/>
    </source>
</evidence>
<feature type="transmembrane region" description="Helical" evidence="9">
    <location>
        <begin position="92"/>
        <end position="110"/>
    </location>
</feature>
<feature type="transmembrane region" description="Helical" evidence="9">
    <location>
        <begin position="146"/>
        <end position="172"/>
    </location>
</feature>
<evidence type="ECO:0000256" key="1">
    <source>
        <dbReference type="ARBA" id="ARBA00004429"/>
    </source>
</evidence>
<evidence type="ECO:0000313" key="11">
    <source>
        <dbReference type="Proteomes" id="UP000515928"/>
    </source>
</evidence>
<dbReference type="GO" id="GO:0005886">
    <property type="term" value="C:plasma membrane"/>
    <property type="evidence" value="ECO:0007669"/>
    <property type="project" value="UniProtKB-SubCell"/>
</dbReference>
<dbReference type="AlphaFoldDB" id="A0A7G9S0U6"/>
<evidence type="ECO:0000313" key="10">
    <source>
        <dbReference type="EMBL" id="QNN61471.1"/>
    </source>
</evidence>
<comment type="similarity">
    <text evidence="8">Belongs to the TsuA/YedE (TC 9.B.102) family.</text>
</comment>
<keyword evidence="6 9" id="KW-1133">Transmembrane helix</keyword>
<protein>
    <submittedName>
        <fullName evidence="10">YeeE/YedE family protein</fullName>
    </submittedName>
</protein>
<evidence type="ECO:0000256" key="6">
    <source>
        <dbReference type="ARBA" id="ARBA00022989"/>
    </source>
</evidence>
<feature type="transmembrane region" description="Helical" evidence="9">
    <location>
        <begin position="122"/>
        <end position="140"/>
    </location>
</feature>
<dbReference type="EMBL" id="CP060715">
    <property type="protein sequence ID" value="QNN61471.1"/>
    <property type="molecule type" value="Genomic_DNA"/>
</dbReference>
<gene>
    <name evidence="10" type="ORF">H9L01_03670</name>
</gene>
<evidence type="ECO:0000256" key="7">
    <source>
        <dbReference type="ARBA" id="ARBA00023136"/>
    </source>
</evidence>
<dbReference type="Pfam" id="PF04143">
    <property type="entry name" value="Sulf_transp"/>
    <property type="match status" value="1"/>
</dbReference>
<sequence length="182" mass="19433">MKAFFIKLGNNEIYKKLMKEPLTYVAGAAILAVLNIAHFAVFSNGWGVTGTFANWGAWLYQLVGGDVSSWVYFAGEKTQKTLAAGFLNDGGSIRNVGIIVGALAATLYASQFKLKKIKNKKQIVAAVLGGLLMGYGARMANGCNIGALFTAISAFSLSGWVFGAFLLVGAYFGSKLLAKYFM</sequence>
<keyword evidence="3" id="KW-1003">Cell membrane</keyword>
<evidence type="ECO:0000256" key="8">
    <source>
        <dbReference type="ARBA" id="ARBA00035655"/>
    </source>
</evidence>
<dbReference type="PANTHER" id="PTHR30574">
    <property type="entry name" value="INNER MEMBRANE PROTEIN YEDE"/>
    <property type="match status" value="1"/>
</dbReference>
<accession>A0A7G9S0U6</accession>
<evidence type="ECO:0000256" key="3">
    <source>
        <dbReference type="ARBA" id="ARBA00022475"/>
    </source>
</evidence>
<keyword evidence="4" id="KW-0997">Cell inner membrane</keyword>
<dbReference type="PANTHER" id="PTHR30574:SF1">
    <property type="entry name" value="SULPHUR TRANSPORT DOMAIN-CONTAINING PROTEIN"/>
    <property type="match status" value="1"/>
</dbReference>
<evidence type="ECO:0000256" key="2">
    <source>
        <dbReference type="ARBA" id="ARBA00022448"/>
    </source>
</evidence>
<organism evidence="10 11">
    <name type="scientific">Erysipelothrix inopinata</name>
    <dbReference type="NCBI Taxonomy" id="225084"/>
    <lineage>
        <taxon>Bacteria</taxon>
        <taxon>Bacillati</taxon>
        <taxon>Bacillota</taxon>
        <taxon>Erysipelotrichia</taxon>
        <taxon>Erysipelotrichales</taxon>
        <taxon>Erysipelotrichaceae</taxon>
        <taxon>Erysipelothrix</taxon>
    </lineage>
</organism>
<dbReference type="InterPro" id="IPR007272">
    <property type="entry name" value="Sulf_transp_TsuA/YedE"/>
</dbReference>
<evidence type="ECO:0000256" key="9">
    <source>
        <dbReference type="SAM" id="Phobius"/>
    </source>
</evidence>
<keyword evidence="11" id="KW-1185">Reference proteome</keyword>
<keyword evidence="5 9" id="KW-0812">Transmembrane</keyword>
<dbReference type="KEGG" id="eio:H9L01_03670"/>
<comment type="subcellular location">
    <subcellularLocation>
        <location evidence="1">Cell inner membrane</location>
        <topology evidence="1">Multi-pass membrane protein</topology>
    </subcellularLocation>
</comment>